<feature type="repeat" description="ANK" evidence="3">
    <location>
        <begin position="87"/>
        <end position="119"/>
    </location>
</feature>
<gene>
    <name evidence="5" type="ORF">BDD14_3739</name>
</gene>
<dbReference type="PROSITE" id="PS51257">
    <property type="entry name" value="PROKAR_LIPOPROTEIN"/>
    <property type="match status" value="1"/>
</dbReference>
<reference evidence="5 6" key="1">
    <citation type="submission" date="2019-02" db="EMBL/GenBank/DDBJ databases">
        <title>Genomic Encyclopedia of Archaeal and Bacterial Type Strains, Phase II (KMG-II): from individual species to whole genera.</title>
        <authorList>
            <person name="Goeker M."/>
        </authorList>
    </citation>
    <scope>NUCLEOTIDE SEQUENCE [LARGE SCALE GENOMIC DNA]</scope>
    <source>
        <strain evidence="5 6">DSM 18101</strain>
    </source>
</reference>
<dbReference type="Proteomes" id="UP000292958">
    <property type="component" value="Unassembled WGS sequence"/>
</dbReference>
<evidence type="ECO:0000313" key="5">
    <source>
        <dbReference type="EMBL" id="RZU42191.1"/>
    </source>
</evidence>
<name>A0A4Q7YY68_9BACT</name>
<keyword evidence="1" id="KW-0677">Repeat</keyword>
<protein>
    <submittedName>
        <fullName evidence="5">Uncharacterized protein</fullName>
    </submittedName>
</protein>
<dbReference type="PANTHER" id="PTHR24178">
    <property type="entry name" value="MOLTING PROTEIN MLT-4"/>
    <property type="match status" value="1"/>
</dbReference>
<evidence type="ECO:0000256" key="4">
    <source>
        <dbReference type="SAM" id="SignalP"/>
    </source>
</evidence>
<keyword evidence="2 3" id="KW-0040">ANK repeat</keyword>
<keyword evidence="6" id="KW-1185">Reference proteome</keyword>
<dbReference type="Pfam" id="PF12796">
    <property type="entry name" value="Ank_2"/>
    <property type="match status" value="1"/>
</dbReference>
<proteinExistence type="predicted"/>
<dbReference type="PRINTS" id="PR01415">
    <property type="entry name" value="ANKYRIN"/>
</dbReference>
<evidence type="ECO:0000313" key="6">
    <source>
        <dbReference type="Proteomes" id="UP000292958"/>
    </source>
</evidence>
<comment type="caution">
    <text evidence="5">The sequence shown here is derived from an EMBL/GenBank/DDBJ whole genome shotgun (WGS) entry which is preliminary data.</text>
</comment>
<dbReference type="Gene3D" id="1.25.40.20">
    <property type="entry name" value="Ankyrin repeat-containing domain"/>
    <property type="match status" value="2"/>
</dbReference>
<dbReference type="EMBL" id="SHKW01000001">
    <property type="protein sequence ID" value="RZU42191.1"/>
    <property type="molecule type" value="Genomic_DNA"/>
</dbReference>
<sequence length="157" mass="16948">MKTRLTSILLAFTACAVVAHAQAPNLFSAARTNDVNSARILLANKADVNQQDDKGYTPLIMATYNGSYEVAQLLLEHGASTEKKDRSGRTALMGASFKGDERDVALLLQHGADEDAKDAKGLNSMMYAVMFGRISVIRVLRAAETARPTTTEVSNTK</sequence>
<dbReference type="SMART" id="SM00248">
    <property type="entry name" value="ANK"/>
    <property type="match status" value="4"/>
</dbReference>
<feature type="repeat" description="ANK" evidence="3">
    <location>
        <begin position="54"/>
        <end position="86"/>
    </location>
</feature>
<organism evidence="5 6">
    <name type="scientific">Edaphobacter modestus</name>
    <dbReference type="NCBI Taxonomy" id="388466"/>
    <lineage>
        <taxon>Bacteria</taxon>
        <taxon>Pseudomonadati</taxon>
        <taxon>Acidobacteriota</taxon>
        <taxon>Terriglobia</taxon>
        <taxon>Terriglobales</taxon>
        <taxon>Acidobacteriaceae</taxon>
        <taxon>Edaphobacter</taxon>
    </lineage>
</organism>
<dbReference type="RefSeq" id="WP_130419978.1">
    <property type="nucleotide sequence ID" value="NZ_SHKW01000001.1"/>
</dbReference>
<dbReference type="PROSITE" id="PS50088">
    <property type="entry name" value="ANK_REPEAT"/>
    <property type="match status" value="2"/>
</dbReference>
<evidence type="ECO:0000256" key="3">
    <source>
        <dbReference type="PROSITE-ProRule" id="PRU00023"/>
    </source>
</evidence>
<dbReference type="AlphaFoldDB" id="A0A4Q7YY68"/>
<dbReference type="SUPFAM" id="SSF48403">
    <property type="entry name" value="Ankyrin repeat"/>
    <property type="match status" value="1"/>
</dbReference>
<dbReference type="PROSITE" id="PS50297">
    <property type="entry name" value="ANK_REP_REGION"/>
    <property type="match status" value="2"/>
</dbReference>
<dbReference type="InterPro" id="IPR002110">
    <property type="entry name" value="Ankyrin_rpt"/>
</dbReference>
<accession>A0A4Q7YY68</accession>
<dbReference type="OrthoDB" id="928522at2"/>
<keyword evidence="4" id="KW-0732">Signal</keyword>
<dbReference type="InterPro" id="IPR036770">
    <property type="entry name" value="Ankyrin_rpt-contain_sf"/>
</dbReference>
<feature type="chain" id="PRO_5020942280" evidence="4">
    <location>
        <begin position="22"/>
        <end position="157"/>
    </location>
</feature>
<evidence type="ECO:0000256" key="2">
    <source>
        <dbReference type="ARBA" id="ARBA00023043"/>
    </source>
</evidence>
<evidence type="ECO:0000256" key="1">
    <source>
        <dbReference type="ARBA" id="ARBA00022737"/>
    </source>
</evidence>
<feature type="signal peptide" evidence="4">
    <location>
        <begin position="1"/>
        <end position="21"/>
    </location>
</feature>